<accession>A0AAW2I4M8</accession>
<dbReference type="AlphaFoldDB" id="A0AAW2I4M8"/>
<gene>
    <name evidence="1" type="ORF">PYX00_004177</name>
</gene>
<reference evidence="1" key="1">
    <citation type="journal article" date="2024" name="Gigascience">
        <title>Chromosome-level genome of the poultry shaft louse Menopon gallinae provides insight into the host-switching and adaptive evolution of parasitic lice.</title>
        <authorList>
            <person name="Xu Y."/>
            <person name="Ma L."/>
            <person name="Liu S."/>
            <person name="Liang Y."/>
            <person name="Liu Q."/>
            <person name="He Z."/>
            <person name="Tian L."/>
            <person name="Duan Y."/>
            <person name="Cai W."/>
            <person name="Li H."/>
            <person name="Song F."/>
        </authorList>
    </citation>
    <scope>NUCLEOTIDE SEQUENCE</scope>
    <source>
        <strain evidence="1">Cailab_2023a</strain>
    </source>
</reference>
<evidence type="ECO:0000313" key="1">
    <source>
        <dbReference type="EMBL" id="KAL0276652.1"/>
    </source>
</evidence>
<comment type="caution">
    <text evidence="1">The sequence shown here is derived from an EMBL/GenBank/DDBJ whole genome shotgun (WGS) entry which is preliminary data.</text>
</comment>
<sequence>MDDEFRNTFEKFWKTVADGIDMQQESVPKNTSIGNKFTEMQKRIQMNQSILKNTNSKMKDITFAAERENLSSWKEGLSFRNPSREDLNKFKDVKALDLEMKKLKESKPDKNVFLKNSPGIANFHNSMEDTLNMLDKMKEDDMSDINHRNNINLEFIKTPDTVSTSDEE</sequence>
<proteinExistence type="predicted"/>
<protein>
    <submittedName>
        <fullName evidence="1">Uncharacterized protein</fullName>
    </submittedName>
</protein>
<name>A0AAW2I4M8_9NEOP</name>
<organism evidence="1">
    <name type="scientific">Menopon gallinae</name>
    <name type="common">poultry shaft louse</name>
    <dbReference type="NCBI Taxonomy" id="328185"/>
    <lineage>
        <taxon>Eukaryota</taxon>
        <taxon>Metazoa</taxon>
        <taxon>Ecdysozoa</taxon>
        <taxon>Arthropoda</taxon>
        <taxon>Hexapoda</taxon>
        <taxon>Insecta</taxon>
        <taxon>Pterygota</taxon>
        <taxon>Neoptera</taxon>
        <taxon>Paraneoptera</taxon>
        <taxon>Psocodea</taxon>
        <taxon>Troctomorpha</taxon>
        <taxon>Phthiraptera</taxon>
        <taxon>Amblycera</taxon>
        <taxon>Menoponidae</taxon>
        <taxon>Menopon</taxon>
    </lineage>
</organism>
<dbReference type="EMBL" id="JARGDH010000002">
    <property type="protein sequence ID" value="KAL0276652.1"/>
    <property type="molecule type" value="Genomic_DNA"/>
</dbReference>